<keyword evidence="2" id="KW-0489">Methyltransferase</keyword>
<dbReference type="Proteomes" id="UP001220395">
    <property type="component" value="Chromosome"/>
</dbReference>
<organism evidence="2 3">
    <name type="scientific">Sphingomonas naphthae</name>
    <dbReference type="NCBI Taxonomy" id="1813468"/>
    <lineage>
        <taxon>Bacteria</taxon>
        <taxon>Pseudomonadati</taxon>
        <taxon>Pseudomonadota</taxon>
        <taxon>Alphaproteobacteria</taxon>
        <taxon>Sphingomonadales</taxon>
        <taxon>Sphingomonadaceae</taxon>
        <taxon>Sphingomonas</taxon>
    </lineage>
</organism>
<keyword evidence="3" id="KW-1185">Reference proteome</keyword>
<feature type="domain" description="Methyltransferase FkbM" evidence="1">
    <location>
        <begin position="142"/>
        <end position="272"/>
    </location>
</feature>
<dbReference type="GO" id="GO:0008168">
    <property type="term" value="F:methyltransferase activity"/>
    <property type="evidence" value="ECO:0007669"/>
    <property type="project" value="UniProtKB-KW"/>
</dbReference>
<dbReference type="PANTHER" id="PTHR34203:SF15">
    <property type="entry name" value="SLL1173 PROTEIN"/>
    <property type="match status" value="1"/>
</dbReference>
<dbReference type="EMBL" id="CP117411">
    <property type="protein sequence ID" value="WCT74029.1"/>
    <property type="molecule type" value="Genomic_DNA"/>
</dbReference>
<dbReference type="Gene3D" id="3.40.50.150">
    <property type="entry name" value="Vaccinia Virus protein VP39"/>
    <property type="match status" value="1"/>
</dbReference>
<sequence>MTEISERLTLIEQRLSDLEHRKSFKEETAPTSTARVGELDIRAAYRIFLNREPDEGGLQHFLQKSRSESFDFNDLISGVTDCEEYRQKSARQLESVEVYGLKVVVDPEEPEFGRAIARDGVWEPHILQAIRQNLNADDVFVDVGANVGIMSFHAASIVGQGGREFAFEPNQDNVQRFLQGVLLNGFSNVTMFPFAASNAAGIFSMQGHSNTYLVSASVGGRLTQSVRVDDLLQNEPRVNFIKIDIEGHEPFALEGLNEIMAKHKPLVLCEFNPRCLRSNAHTEPLALAERIFQMTNQVELVEKDGSFTPCRSAGHLMDIWHGRNDAVVRAGDLEDGLLHFDLLFRVS</sequence>
<evidence type="ECO:0000259" key="1">
    <source>
        <dbReference type="Pfam" id="PF05050"/>
    </source>
</evidence>
<dbReference type="InterPro" id="IPR052514">
    <property type="entry name" value="SAM-dependent_MTase"/>
</dbReference>
<dbReference type="InterPro" id="IPR006342">
    <property type="entry name" value="FkbM_mtfrase"/>
</dbReference>
<proteinExistence type="predicted"/>
<dbReference type="SUPFAM" id="SSF53335">
    <property type="entry name" value="S-adenosyl-L-methionine-dependent methyltransferases"/>
    <property type="match status" value="1"/>
</dbReference>
<protein>
    <submittedName>
        <fullName evidence="2">FkbM family methyltransferase</fullName>
    </submittedName>
</protein>
<dbReference type="NCBIfam" id="TIGR01444">
    <property type="entry name" value="fkbM_fam"/>
    <property type="match status" value="1"/>
</dbReference>
<dbReference type="RefSeq" id="WP_273688737.1">
    <property type="nucleotide sequence ID" value="NZ_CP117411.1"/>
</dbReference>
<reference evidence="2 3" key="1">
    <citation type="submission" date="2023-02" db="EMBL/GenBank/DDBJ databases">
        <title>Genome sequence of Sphingomonas naphthae.</title>
        <authorList>
            <person name="Kim S."/>
            <person name="Heo J."/>
            <person name="Kwon S.-W."/>
        </authorList>
    </citation>
    <scope>NUCLEOTIDE SEQUENCE [LARGE SCALE GENOMIC DNA]</scope>
    <source>
        <strain evidence="2 3">KACC 18716</strain>
    </source>
</reference>
<dbReference type="GO" id="GO:0032259">
    <property type="term" value="P:methylation"/>
    <property type="evidence" value="ECO:0007669"/>
    <property type="project" value="UniProtKB-KW"/>
</dbReference>
<dbReference type="Pfam" id="PF05050">
    <property type="entry name" value="Methyltransf_21"/>
    <property type="match status" value="1"/>
</dbReference>
<evidence type="ECO:0000313" key="2">
    <source>
        <dbReference type="EMBL" id="WCT74029.1"/>
    </source>
</evidence>
<gene>
    <name evidence="2" type="ORF">PQ455_02000</name>
</gene>
<accession>A0ABY7TLI0</accession>
<dbReference type="InterPro" id="IPR029063">
    <property type="entry name" value="SAM-dependent_MTases_sf"/>
</dbReference>
<dbReference type="PANTHER" id="PTHR34203">
    <property type="entry name" value="METHYLTRANSFERASE, FKBM FAMILY PROTEIN"/>
    <property type="match status" value="1"/>
</dbReference>
<name>A0ABY7TLI0_9SPHN</name>
<keyword evidence="2" id="KW-0808">Transferase</keyword>
<evidence type="ECO:0000313" key="3">
    <source>
        <dbReference type="Proteomes" id="UP001220395"/>
    </source>
</evidence>